<evidence type="ECO:0000259" key="4">
    <source>
        <dbReference type="PROSITE" id="PS01179"/>
    </source>
</evidence>
<organism evidence="5 6">
    <name type="scientific">Amphiprion percula</name>
    <name type="common">Orange clownfish</name>
    <name type="synonym">Lutjanus percula</name>
    <dbReference type="NCBI Taxonomy" id="161767"/>
    <lineage>
        <taxon>Eukaryota</taxon>
        <taxon>Metazoa</taxon>
        <taxon>Chordata</taxon>
        <taxon>Craniata</taxon>
        <taxon>Vertebrata</taxon>
        <taxon>Euteleostomi</taxon>
        <taxon>Actinopterygii</taxon>
        <taxon>Neopterygii</taxon>
        <taxon>Teleostei</taxon>
        <taxon>Neoteleostei</taxon>
        <taxon>Acanthomorphata</taxon>
        <taxon>Ovalentaria</taxon>
        <taxon>Pomacentridae</taxon>
        <taxon>Amphiprion</taxon>
    </lineage>
</organism>
<dbReference type="PROSITE" id="PS01179">
    <property type="entry name" value="PID"/>
    <property type="match status" value="1"/>
</dbReference>
<keyword evidence="1" id="KW-0813">Transport</keyword>
<reference evidence="5 6" key="1">
    <citation type="submission" date="2018-03" db="EMBL/GenBank/DDBJ databases">
        <title>Finding Nemo's genes: A chromosome-scale reference assembly of the genome of the orange clownfish Amphiprion percula.</title>
        <authorList>
            <person name="Lehmann R."/>
        </authorList>
    </citation>
    <scope>NUCLEOTIDE SEQUENCE</scope>
</reference>
<dbReference type="PANTHER" id="PTHR12345:SF9">
    <property type="entry name" value="AMYLOID-BETA A4 PRECURSOR PROTEIN-BINDING FAMILY A MEMBER 3"/>
    <property type="match status" value="1"/>
</dbReference>
<feature type="region of interest" description="Disordered" evidence="3">
    <location>
        <begin position="284"/>
        <end position="310"/>
    </location>
</feature>
<dbReference type="GO" id="GO:0005737">
    <property type="term" value="C:cytoplasm"/>
    <property type="evidence" value="ECO:0007669"/>
    <property type="project" value="TreeGrafter"/>
</dbReference>
<evidence type="ECO:0000256" key="3">
    <source>
        <dbReference type="SAM" id="MobiDB-lite"/>
    </source>
</evidence>
<accession>A0A3P8T3A0</accession>
<dbReference type="PANTHER" id="PTHR12345">
    <property type="entry name" value="SYNTENIN RELATED"/>
    <property type="match status" value="1"/>
</dbReference>
<dbReference type="STRING" id="161767.ENSAPEP00000018723"/>
<dbReference type="Pfam" id="PF00640">
    <property type="entry name" value="PID"/>
    <property type="match status" value="1"/>
</dbReference>
<reference evidence="5" key="3">
    <citation type="submission" date="2025-09" db="UniProtKB">
        <authorList>
            <consortium name="Ensembl"/>
        </authorList>
    </citation>
    <scope>IDENTIFICATION</scope>
</reference>
<dbReference type="InterPro" id="IPR051230">
    <property type="entry name" value="APP-Binding"/>
</dbReference>
<dbReference type="GO" id="GO:0005886">
    <property type="term" value="C:plasma membrane"/>
    <property type="evidence" value="ECO:0007669"/>
    <property type="project" value="TreeGrafter"/>
</dbReference>
<feature type="compositionally biased region" description="Low complexity" evidence="3">
    <location>
        <begin position="23"/>
        <end position="35"/>
    </location>
</feature>
<dbReference type="Gene3D" id="2.30.29.30">
    <property type="entry name" value="Pleckstrin-homology domain (PH domain)/Phosphotyrosine-binding domain (PTB)"/>
    <property type="match status" value="1"/>
</dbReference>
<dbReference type="InterPro" id="IPR006020">
    <property type="entry name" value="PTB/PI_dom"/>
</dbReference>
<dbReference type="GO" id="GO:0007268">
    <property type="term" value="P:chemical synaptic transmission"/>
    <property type="evidence" value="ECO:0007669"/>
    <property type="project" value="TreeGrafter"/>
</dbReference>
<feature type="domain" description="PID" evidence="4">
    <location>
        <begin position="318"/>
        <end position="384"/>
    </location>
</feature>
<evidence type="ECO:0000313" key="5">
    <source>
        <dbReference type="Ensembl" id="ENSAPEP00000018723.1"/>
    </source>
</evidence>
<sequence>MDSDCCPVDQSASAPTASTLSDSVPANAASEVEVSSVTVSPPLLDWRWDSSSEAGSADDLDDPSLPPSADSLDKTSLGESVLSPLDVRDILIPLDLKHRELVADIVEPVQDAEVELEEEDEAVEVQVRADGLEERLRQTISEEVEVANRRSNDEDHSRIHTLLIQLQLMGEEPHPSHQTPPHGHYSKLSDLEACAASLLTGDGTETTGLLFSESHQQDLLGLLQCTEMGTTPGPTCLPHRGEVDAVVSVSYSQEDTQRFWGHYGHHEQQRHRYPEPVVMKLGEEPPEREAAAESEQSADEQPSYKNVPGPCDPEELLDGVIFGAKYLGSTQIKSEKNPWTNACMAQAQEAVDRIKAPEGESQPMTEVDLFISTQRIKVLTADTQVLCPANDSSGCCAVLRAPFLKKKEKGHVGIWVGIAEGKRKKKGSLYQMKPPMLGNSI</sequence>
<dbReference type="OMA" id="EDHGRIH"/>
<feature type="region of interest" description="Disordered" evidence="3">
    <location>
        <begin position="48"/>
        <end position="75"/>
    </location>
</feature>
<evidence type="ECO:0000313" key="6">
    <source>
        <dbReference type="Proteomes" id="UP000265080"/>
    </source>
</evidence>
<reference evidence="5" key="2">
    <citation type="submission" date="2025-08" db="UniProtKB">
        <authorList>
            <consortium name="Ensembl"/>
        </authorList>
    </citation>
    <scope>IDENTIFICATION</scope>
</reference>
<name>A0A3P8T3A0_AMPPE</name>
<dbReference type="Proteomes" id="UP000265080">
    <property type="component" value="Chromosome 14"/>
</dbReference>
<keyword evidence="2" id="KW-0677">Repeat</keyword>
<proteinExistence type="predicted"/>
<dbReference type="Ensembl" id="ENSAPET00000019237.1">
    <property type="protein sequence ID" value="ENSAPEP00000018723.1"/>
    <property type="gene ID" value="ENSAPEG00000013365.1"/>
</dbReference>
<dbReference type="GO" id="GO:0001540">
    <property type="term" value="F:amyloid-beta binding"/>
    <property type="evidence" value="ECO:0007669"/>
    <property type="project" value="TreeGrafter"/>
</dbReference>
<keyword evidence="6" id="KW-1185">Reference proteome</keyword>
<feature type="compositionally biased region" description="Low complexity" evidence="3">
    <location>
        <begin position="293"/>
        <end position="303"/>
    </location>
</feature>
<dbReference type="SUPFAM" id="SSF50729">
    <property type="entry name" value="PH domain-like"/>
    <property type="match status" value="1"/>
</dbReference>
<dbReference type="InterPro" id="IPR011993">
    <property type="entry name" value="PH-like_dom_sf"/>
</dbReference>
<feature type="region of interest" description="Disordered" evidence="3">
    <location>
        <begin position="1"/>
        <end position="35"/>
    </location>
</feature>
<protein>
    <recommendedName>
        <fullName evidence="4">PID domain-containing protein</fullName>
    </recommendedName>
</protein>
<dbReference type="GeneTree" id="ENSGT00940000160384"/>
<evidence type="ECO:0000256" key="2">
    <source>
        <dbReference type="ARBA" id="ARBA00022737"/>
    </source>
</evidence>
<feature type="compositionally biased region" description="Polar residues" evidence="3">
    <location>
        <begin position="10"/>
        <end position="22"/>
    </location>
</feature>
<evidence type="ECO:0000256" key="1">
    <source>
        <dbReference type="ARBA" id="ARBA00022448"/>
    </source>
</evidence>
<dbReference type="GO" id="GO:0043197">
    <property type="term" value="C:dendritic spine"/>
    <property type="evidence" value="ECO:0007669"/>
    <property type="project" value="TreeGrafter"/>
</dbReference>
<dbReference type="AlphaFoldDB" id="A0A3P8T3A0"/>